<evidence type="ECO:0000313" key="3">
    <source>
        <dbReference type="Proteomes" id="UP001381693"/>
    </source>
</evidence>
<reference evidence="2 3" key="1">
    <citation type="submission" date="2023-11" db="EMBL/GenBank/DDBJ databases">
        <title>Halocaridina rubra genome assembly.</title>
        <authorList>
            <person name="Smith C."/>
        </authorList>
    </citation>
    <scope>NUCLEOTIDE SEQUENCE [LARGE SCALE GENOMIC DNA]</scope>
    <source>
        <strain evidence="2">EP-1</strain>
        <tissue evidence="2">Whole</tissue>
    </source>
</reference>
<feature type="compositionally biased region" description="Polar residues" evidence="1">
    <location>
        <begin position="24"/>
        <end position="37"/>
    </location>
</feature>
<evidence type="ECO:0000313" key="2">
    <source>
        <dbReference type="EMBL" id="KAK7075286.1"/>
    </source>
</evidence>
<dbReference type="Proteomes" id="UP001381693">
    <property type="component" value="Unassembled WGS sequence"/>
</dbReference>
<sequence>MQSLSITVPKVASLGTGEIGDSGYLSQATGDTQTAVTPQHGPHSPTSPYSLQEIVPKQALLVPHSPRTGDAISVMSEEGTVYGDDTSSLCGDWNPEGSDPTRDLLSRPPDPPHQATPRPPPHAEVQLRYLLQVLLEAGCLEWSIVLAVILRDALAVLRVVTLARAPDVPAQVITRLTIGLQDLLHFTNTECLGYQNFLGAIMGQVKVLERLASTREMSRTPSPPTSRPSSTSHESEPSGSQETMRRSSVKSTPPLSSHHSSSQQPLLPNHQPQQGPSLQQQLQQPTSTSPSNIPKMSLVPRQNSGTVDTLPEEPAFDSSSEELMTLQKDIPIEEGGSAACIIS</sequence>
<protein>
    <submittedName>
        <fullName evidence="2">Uncharacterized protein</fullName>
    </submittedName>
</protein>
<proteinExistence type="predicted"/>
<dbReference type="AlphaFoldDB" id="A0AAN8WZL3"/>
<feature type="compositionally biased region" description="Pro residues" evidence="1">
    <location>
        <begin position="108"/>
        <end position="121"/>
    </location>
</feature>
<dbReference type="EMBL" id="JAXCGZ010011332">
    <property type="protein sequence ID" value="KAK7075286.1"/>
    <property type="molecule type" value="Genomic_DNA"/>
</dbReference>
<keyword evidence="3" id="KW-1185">Reference proteome</keyword>
<evidence type="ECO:0000256" key="1">
    <source>
        <dbReference type="SAM" id="MobiDB-lite"/>
    </source>
</evidence>
<feature type="region of interest" description="Disordered" evidence="1">
    <location>
        <begin position="83"/>
        <end position="121"/>
    </location>
</feature>
<name>A0AAN8WZL3_HALRR</name>
<comment type="caution">
    <text evidence="2">The sequence shown here is derived from an EMBL/GenBank/DDBJ whole genome shotgun (WGS) entry which is preliminary data.</text>
</comment>
<feature type="compositionally biased region" description="Low complexity" evidence="1">
    <location>
        <begin position="227"/>
        <end position="240"/>
    </location>
</feature>
<feature type="region of interest" description="Disordered" evidence="1">
    <location>
        <begin position="214"/>
        <end position="321"/>
    </location>
</feature>
<accession>A0AAN8WZL3</accession>
<feature type="compositionally biased region" description="Low complexity" evidence="1">
    <location>
        <begin position="253"/>
        <end position="291"/>
    </location>
</feature>
<organism evidence="2 3">
    <name type="scientific">Halocaridina rubra</name>
    <name type="common">Hawaiian red shrimp</name>
    <dbReference type="NCBI Taxonomy" id="373956"/>
    <lineage>
        <taxon>Eukaryota</taxon>
        <taxon>Metazoa</taxon>
        <taxon>Ecdysozoa</taxon>
        <taxon>Arthropoda</taxon>
        <taxon>Crustacea</taxon>
        <taxon>Multicrustacea</taxon>
        <taxon>Malacostraca</taxon>
        <taxon>Eumalacostraca</taxon>
        <taxon>Eucarida</taxon>
        <taxon>Decapoda</taxon>
        <taxon>Pleocyemata</taxon>
        <taxon>Caridea</taxon>
        <taxon>Atyoidea</taxon>
        <taxon>Atyidae</taxon>
        <taxon>Halocaridina</taxon>
    </lineage>
</organism>
<feature type="region of interest" description="Disordered" evidence="1">
    <location>
        <begin position="15"/>
        <end position="50"/>
    </location>
</feature>
<gene>
    <name evidence="2" type="ORF">SK128_014675</name>
</gene>